<evidence type="ECO:0000256" key="1">
    <source>
        <dbReference type="ARBA" id="ARBA00010790"/>
    </source>
</evidence>
<dbReference type="AlphaFoldDB" id="A0A917XMQ9"/>
<dbReference type="SUPFAM" id="SSF51905">
    <property type="entry name" value="FAD/NAD(P)-binding domain"/>
    <property type="match status" value="1"/>
</dbReference>
<name>A0A917XMQ9_9ACTN</name>
<dbReference type="Pfam" id="PF01494">
    <property type="entry name" value="FAD_binding_3"/>
    <property type="match status" value="1"/>
</dbReference>
<proteinExistence type="inferred from homology"/>
<dbReference type="InterPro" id="IPR017896">
    <property type="entry name" value="4Fe4S_Fe-S-bd"/>
</dbReference>
<dbReference type="EMBL" id="BMML01000032">
    <property type="protein sequence ID" value="GGN40494.1"/>
    <property type="molecule type" value="Genomic_DNA"/>
</dbReference>
<reference evidence="6" key="1">
    <citation type="journal article" date="2014" name="Int. J. Syst. Evol. Microbiol.">
        <title>Complete genome sequence of Corynebacterium casei LMG S-19264T (=DSM 44701T), isolated from a smear-ripened cheese.</title>
        <authorList>
            <consortium name="US DOE Joint Genome Institute (JGI-PGF)"/>
            <person name="Walter F."/>
            <person name="Albersmeier A."/>
            <person name="Kalinowski J."/>
            <person name="Ruckert C."/>
        </authorList>
    </citation>
    <scope>NUCLEOTIDE SEQUENCE</scope>
    <source>
        <strain evidence="6">CGMCC 4.7110</strain>
    </source>
</reference>
<keyword evidence="2" id="KW-0285">Flavoprotein</keyword>
<comment type="similarity">
    <text evidence="1">Belongs to the GMC oxidoreductase family.</text>
</comment>
<dbReference type="Pfam" id="PF05199">
    <property type="entry name" value="GMC_oxred_C"/>
    <property type="match status" value="1"/>
</dbReference>
<dbReference type="PROSITE" id="PS51379">
    <property type="entry name" value="4FE4S_FER_2"/>
    <property type="match status" value="1"/>
</dbReference>
<comment type="caution">
    <text evidence="6">The sequence shown here is derived from an EMBL/GenBank/DDBJ whole genome shotgun (WGS) entry which is preliminary data.</text>
</comment>
<dbReference type="GO" id="GO:0071949">
    <property type="term" value="F:FAD binding"/>
    <property type="evidence" value="ECO:0007669"/>
    <property type="project" value="InterPro"/>
</dbReference>
<organism evidence="6 7">
    <name type="scientific">Streptomyces fuscichromogenes</name>
    <dbReference type="NCBI Taxonomy" id="1324013"/>
    <lineage>
        <taxon>Bacteria</taxon>
        <taxon>Bacillati</taxon>
        <taxon>Actinomycetota</taxon>
        <taxon>Actinomycetes</taxon>
        <taxon>Kitasatosporales</taxon>
        <taxon>Streptomycetaceae</taxon>
        <taxon>Streptomyces</taxon>
    </lineage>
</organism>
<evidence type="ECO:0000313" key="6">
    <source>
        <dbReference type="EMBL" id="GGN40494.1"/>
    </source>
</evidence>
<dbReference type="InterPro" id="IPR002938">
    <property type="entry name" value="FAD-bd"/>
</dbReference>
<keyword evidence="3" id="KW-0274">FAD</keyword>
<dbReference type="GO" id="GO:0016614">
    <property type="term" value="F:oxidoreductase activity, acting on CH-OH group of donors"/>
    <property type="evidence" value="ECO:0007669"/>
    <property type="project" value="InterPro"/>
</dbReference>
<keyword evidence="4" id="KW-0560">Oxidoreductase</keyword>
<reference evidence="6" key="2">
    <citation type="submission" date="2020-09" db="EMBL/GenBank/DDBJ databases">
        <authorList>
            <person name="Sun Q."/>
            <person name="Zhou Y."/>
        </authorList>
    </citation>
    <scope>NUCLEOTIDE SEQUENCE</scope>
    <source>
        <strain evidence="6">CGMCC 4.7110</strain>
    </source>
</reference>
<dbReference type="Gene3D" id="3.50.50.60">
    <property type="entry name" value="FAD/NAD(P)-binding domain"/>
    <property type="match status" value="2"/>
</dbReference>
<dbReference type="PROSITE" id="PS00624">
    <property type="entry name" value="GMC_OXRED_2"/>
    <property type="match status" value="1"/>
</dbReference>
<feature type="domain" description="4Fe-4S ferredoxin-type" evidence="5">
    <location>
        <begin position="341"/>
        <end position="372"/>
    </location>
</feature>
<accession>A0A917XMQ9</accession>
<evidence type="ECO:0000259" key="5">
    <source>
        <dbReference type="PROSITE" id="PS51379"/>
    </source>
</evidence>
<evidence type="ECO:0000256" key="3">
    <source>
        <dbReference type="ARBA" id="ARBA00022827"/>
    </source>
</evidence>
<dbReference type="Proteomes" id="UP000653411">
    <property type="component" value="Unassembled WGS sequence"/>
</dbReference>
<protein>
    <recommendedName>
        <fullName evidence="5">4Fe-4S ferredoxin-type domain-containing protein</fullName>
    </recommendedName>
</protein>
<evidence type="ECO:0000256" key="4">
    <source>
        <dbReference type="ARBA" id="ARBA00023002"/>
    </source>
</evidence>
<evidence type="ECO:0000313" key="7">
    <source>
        <dbReference type="Proteomes" id="UP000653411"/>
    </source>
</evidence>
<evidence type="ECO:0000256" key="2">
    <source>
        <dbReference type="ARBA" id="ARBA00022630"/>
    </source>
</evidence>
<dbReference type="InterPro" id="IPR036188">
    <property type="entry name" value="FAD/NAD-bd_sf"/>
</dbReference>
<dbReference type="PANTHER" id="PTHR46056:SF12">
    <property type="entry name" value="LONG-CHAIN-ALCOHOL OXIDASE"/>
    <property type="match status" value="1"/>
</dbReference>
<keyword evidence="7" id="KW-1185">Reference proteome</keyword>
<gene>
    <name evidence="6" type="ORF">GCM10011578_087970</name>
</gene>
<dbReference type="InterPro" id="IPR007867">
    <property type="entry name" value="GMC_OxRtase_C"/>
</dbReference>
<dbReference type="RefSeq" id="WP_189268570.1">
    <property type="nucleotide sequence ID" value="NZ_BMML01000032.1"/>
</dbReference>
<dbReference type="PANTHER" id="PTHR46056">
    <property type="entry name" value="LONG-CHAIN-ALCOHOL OXIDASE"/>
    <property type="match status" value="1"/>
</dbReference>
<dbReference type="InterPro" id="IPR000172">
    <property type="entry name" value="GMC_OxRdtase_N"/>
</dbReference>
<dbReference type="Pfam" id="PF00732">
    <property type="entry name" value="GMC_oxred_N"/>
    <property type="match status" value="1"/>
</dbReference>
<sequence>MSLVANERLLEAVFNRLVPADQWPGGWNGGVRDYLRAQWHADLVWSHAPLEHLADFLTRACGDGPDFGERNTAEQDRLLAAAEADPEAAKSLLAAIRIANEGFYGRDSAHAPAGWEMLGFAPGPTVARVKPASTIAHSEIRAHYDTIVVGSGLGGAVAASVLSAAGADVLVVERAAAMSTEELRSDHLHGKRSVYATSVGPGPGHPRVTVLADGTEQVIDATAGGDIWGLVAMTVGGGTRLWQGMSWRLFPEDFAMATTYGTPEGADVLDWPVGYDEMEPYYSDAEWKLGVAGHDEALSARTPRSRGYPMPPLPDDAVRSLFRTAGEKIGVRTGPIPFAVNSVVRDGRPPCARCGQCVGHACPVDAKNGAHNTFLARALRTGRCDLLVGAPVLGISHRGQRAEGVRMLVDGAERTISCNRVVVAAGAIETPRLLLASGLGNDNVGRFLHGHSASMVAGIAPEAVGLFRSPGHSVATLDFVHDGQAPIGGGVVFDMFSLYPLMLSTMAGRFGGGLYGSEHKKWMREMAPRFVGLMSMAQELSSPDGRVRLHPSLRDANGVPAPIVTGPQVQATEDNRAYLTRVTMKWLEATGCSQPTDLLAGRTRQSTPRIPATEHACGTARMADDPRRGATDRYGRLHGAPNVYVCDASLLPSSGGVNPGLTIAANSLRVARSWLDQG</sequence>